<dbReference type="Gene3D" id="1.20.5.50">
    <property type="match status" value="1"/>
</dbReference>
<dbReference type="GO" id="GO:0000921">
    <property type="term" value="P:septin ring assembly"/>
    <property type="evidence" value="ECO:0007669"/>
    <property type="project" value="TreeGrafter"/>
</dbReference>
<evidence type="ECO:0000256" key="8">
    <source>
        <dbReference type="ARBA" id="ARBA00023306"/>
    </source>
</evidence>
<comment type="subunit">
    <text evidence="10">Homodimer. Interacts with FtsZ.</text>
</comment>
<evidence type="ECO:0000313" key="14">
    <source>
        <dbReference type="Proteomes" id="UP001321450"/>
    </source>
</evidence>
<keyword evidence="14" id="KW-1185">Reference proteome</keyword>
<keyword evidence="6 12" id="KW-0175">Coiled coil</keyword>
<keyword evidence="8" id="KW-0131">Cell cycle</keyword>
<dbReference type="PANTHER" id="PTHR34981:SF1">
    <property type="entry name" value="CELL DIVISION PROTEIN ZAPA"/>
    <property type="match status" value="1"/>
</dbReference>
<feature type="coiled-coil region" evidence="12">
    <location>
        <begin position="18"/>
        <end position="97"/>
    </location>
</feature>
<dbReference type="GO" id="GO:0030428">
    <property type="term" value="C:cell septum"/>
    <property type="evidence" value="ECO:0007669"/>
    <property type="project" value="TreeGrafter"/>
</dbReference>
<dbReference type="SUPFAM" id="SSF102829">
    <property type="entry name" value="Cell division protein ZapA-like"/>
    <property type="match status" value="1"/>
</dbReference>
<dbReference type="GO" id="GO:0032153">
    <property type="term" value="C:cell division site"/>
    <property type="evidence" value="ECO:0007669"/>
    <property type="project" value="TreeGrafter"/>
</dbReference>
<evidence type="ECO:0000313" key="13">
    <source>
        <dbReference type="EMBL" id="BCX88550.1"/>
    </source>
</evidence>
<sequence>MSGEDLISVKILGREYRLRCAADERDALLAAAARLDREMRQIQSHSQLIGNERVLLMAALNIAHELVQLQRANDDLRRRLTQQAQNLNRIVTRILQEQEDTS</sequence>
<evidence type="ECO:0000256" key="12">
    <source>
        <dbReference type="SAM" id="Coils"/>
    </source>
</evidence>
<evidence type="ECO:0000256" key="3">
    <source>
        <dbReference type="ARBA" id="ARBA00015195"/>
    </source>
</evidence>
<dbReference type="InterPro" id="IPR036192">
    <property type="entry name" value="Cell_div_ZapA-like_sf"/>
</dbReference>
<dbReference type="EMBL" id="AP024718">
    <property type="protein sequence ID" value="BCX88550.1"/>
    <property type="molecule type" value="Genomic_DNA"/>
</dbReference>
<dbReference type="Pfam" id="PF05164">
    <property type="entry name" value="ZapA"/>
    <property type="match status" value="1"/>
</dbReference>
<dbReference type="GO" id="GO:0005829">
    <property type="term" value="C:cytosol"/>
    <property type="evidence" value="ECO:0007669"/>
    <property type="project" value="TreeGrafter"/>
</dbReference>
<dbReference type="PANTHER" id="PTHR34981">
    <property type="entry name" value="CELL DIVISION PROTEIN ZAPA"/>
    <property type="match status" value="1"/>
</dbReference>
<dbReference type="KEGG" id="meiy:MIN45_P0919"/>
<dbReference type="InterPro" id="IPR007838">
    <property type="entry name" value="Cell_div_ZapA-like"/>
</dbReference>
<evidence type="ECO:0000256" key="7">
    <source>
        <dbReference type="ARBA" id="ARBA00023210"/>
    </source>
</evidence>
<accession>A0AAU9BXW0</accession>
<evidence type="ECO:0000256" key="4">
    <source>
        <dbReference type="ARBA" id="ARBA00022490"/>
    </source>
</evidence>
<keyword evidence="7" id="KW-0717">Septation</keyword>
<evidence type="ECO:0000256" key="6">
    <source>
        <dbReference type="ARBA" id="ARBA00023054"/>
    </source>
</evidence>
<protein>
    <recommendedName>
        <fullName evidence="3">Cell division protein ZapA</fullName>
    </recommendedName>
    <alternativeName>
        <fullName evidence="11">Z ring-associated protein ZapA</fullName>
    </alternativeName>
</protein>
<dbReference type="InterPro" id="IPR042233">
    <property type="entry name" value="Cell_div_ZapA_N"/>
</dbReference>
<dbReference type="GO" id="GO:0000917">
    <property type="term" value="P:division septum assembly"/>
    <property type="evidence" value="ECO:0007669"/>
    <property type="project" value="UniProtKB-KW"/>
</dbReference>
<evidence type="ECO:0000256" key="5">
    <source>
        <dbReference type="ARBA" id="ARBA00022618"/>
    </source>
</evidence>
<evidence type="ECO:0000256" key="9">
    <source>
        <dbReference type="ARBA" id="ARBA00024910"/>
    </source>
</evidence>
<dbReference type="RefSeq" id="WP_286293710.1">
    <property type="nucleotide sequence ID" value="NZ_AP024718.1"/>
</dbReference>
<comment type="subcellular location">
    <subcellularLocation>
        <location evidence="1">Cytoplasm</location>
    </subcellularLocation>
</comment>
<comment type="function">
    <text evidence="9">Activator of cell division through the inhibition of FtsZ GTPase activity, therefore promoting FtsZ assembly into bundles of protofilaments necessary for the formation of the division Z ring. It is recruited early at mid-cell but it is not essential for cell division.</text>
</comment>
<evidence type="ECO:0000256" key="11">
    <source>
        <dbReference type="ARBA" id="ARBA00033158"/>
    </source>
</evidence>
<comment type="similarity">
    <text evidence="2">Belongs to the ZapA family. Type 1 subfamily.</text>
</comment>
<evidence type="ECO:0000256" key="10">
    <source>
        <dbReference type="ARBA" id="ARBA00026068"/>
    </source>
</evidence>
<organism evidence="13 14">
    <name type="scientific">Methylomarinovum tepidoasis</name>
    <dbReference type="NCBI Taxonomy" id="2840183"/>
    <lineage>
        <taxon>Bacteria</taxon>
        <taxon>Pseudomonadati</taxon>
        <taxon>Pseudomonadota</taxon>
        <taxon>Gammaproteobacteria</taxon>
        <taxon>Methylococcales</taxon>
        <taxon>Methylothermaceae</taxon>
        <taxon>Methylomarinovum</taxon>
    </lineage>
</organism>
<evidence type="ECO:0000256" key="1">
    <source>
        <dbReference type="ARBA" id="ARBA00004496"/>
    </source>
</evidence>
<dbReference type="Proteomes" id="UP001321450">
    <property type="component" value="Chromosome"/>
</dbReference>
<gene>
    <name evidence="13" type="ORF">MIN45_P0919</name>
</gene>
<dbReference type="AlphaFoldDB" id="A0AAU9BXW0"/>
<reference evidence="14" key="1">
    <citation type="journal article" date="2024" name="Int. J. Syst. Evol. Microbiol.">
        <title>Methylomarinovum tepidoasis sp. nov., a moderately thermophilic methanotroph of the family Methylothermaceae isolated from a deep-sea hydrothermal field.</title>
        <authorList>
            <person name="Hirayama H."/>
            <person name="Takaki Y."/>
            <person name="Abe M."/>
            <person name="Miyazaki M."/>
            <person name="Uematsu K."/>
            <person name="Matsui Y."/>
            <person name="Takai K."/>
        </authorList>
    </citation>
    <scope>NUCLEOTIDE SEQUENCE [LARGE SCALE GENOMIC DNA]</scope>
    <source>
        <strain evidence="14">IN45</strain>
    </source>
</reference>
<keyword evidence="5 13" id="KW-0132">Cell division</keyword>
<evidence type="ECO:0000256" key="2">
    <source>
        <dbReference type="ARBA" id="ARBA00010074"/>
    </source>
</evidence>
<name>A0AAU9BXW0_9GAMM</name>
<keyword evidence="4" id="KW-0963">Cytoplasm</keyword>
<dbReference type="GO" id="GO:0043093">
    <property type="term" value="P:FtsZ-dependent cytokinesis"/>
    <property type="evidence" value="ECO:0007669"/>
    <property type="project" value="TreeGrafter"/>
</dbReference>
<proteinExistence type="inferred from homology"/>
<dbReference type="Gene3D" id="3.30.160.880">
    <property type="entry name" value="Cell division protein ZapA protomer, N-terminal domain"/>
    <property type="match status" value="1"/>
</dbReference>